<proteinExistence type="predicted"/>
<comment type="caution">
    <text evidence="2">The sequence shown here is derived from an EMBL/GenBank/DDBJ whole genome shotgun (WGS) entry which is preliminary data.</text>
</comment>
<gene>
    <name evidence="2" type="ORF">J6I44_12990</name>
</gene>
<evidence type="ECO:0000259" key="1">
    <source>
        <dbReference type="PROSITE" id="PS51704"/>
    </source>
</evidence>
<dbReference type="Proteomes" id="UP001207918">
    <property type="component" value="Unassembled WGS sequence"/>
</dbReference>
<name>A0ABT3PPJ0_9BACT</name>
<organism evidence="2 3">
    <name type="scientific">Fodinibius salsisoli</name>
    <dbReference type="NCBI Taxonomy" id="2820877"/>
    <lineage>
        <taxon>Bacteria</taxon>
        <taxon>Pseudomonadati</taxon>
        <taxon>Balneolota</taxon>
        <taxon>Balneolia</taxon>
        <taxon>Balneolales</taxon>
        <taxon>Balneolaceae</taxon>
        <taxon>Fodinibius</taxon>
    </lineage>
</organism>
<dbReference type="Gene3D" id="3.20.20.190">
    <property type="entry name" value="Phosphatidylinositol (PI) phosphodiesterase"/>
    <property type="match status" value="1"/>
</dbReference>
<dbReference type="InterPro" id="IPR017946">
    <property type="entry name" value="PLC-like_Pdiesterase_TIM-brl"/>
</dbReference>
<reference evidence="2 3" key="1">
    <citation type="submission" date="2021-03" db="EMBL/GenBank/DDBJ databases">
        <title>Aliifodinibius sp. nov., a new bacterium isolated from saline soil.</title>
        <authorList>
            <person name="Galisteo C."/>
            <person name="De La Haba R."/>
            <person name="Sanchez-Porro C."/>
            <person name="Ventosa A."/>
        </authorList>
    </citation>
    <scope>NUCLEOTIDE SEQUENCE [LARGE SCALE GENOMIC DNA]</scope>
    <source>
        <strain evidence="2 3">1BSP15-2V2</strain>
    </source>
</reference>
<dbReference type="PROSITE" id="PS51704">
    <property type="entry name" value="GP_PDE"/>
    <property type="match status" value="1"/>
</dbReference>
<dbReference type="PANTHER" id="PTHR46211">
    <property type="entry name" value="GLYCEROPHOSPHORYL DIESTER PHOSPHODIESTERASE"/>
    <property type="match status" value="1"/>
</dbReference>
<dbReference type="InterPro" id="IPR030395">
    <property type="entry name" value="GP_PDE_dom"/>
</dbReference>
<sequence length="269" mass="30359">MDQQAYRLPDLFHHSYEECIVIAHRGASAYYPENTLPAFKGALEMEAAMIELDVMLTSDGVPVVFHDAKLSIHSNGKGLLSYHTLEELKAFDAGAWFSPQYAGTTIPTLQEVLELVAGKIALNIEIKTEAVSAEISGGVEEKCLQLVHDLNMQHHVLFSSFDYRALRHLKKLDSEIPVALLYNRGQSNGRPPAQLMNDYQVDAFNCSYHEYMAKWGPELHQLNIPHFVYTVDETDQMQQLLDADVSGIFTNRPDRLKALIDQRRNGKKT</sequence>
<feature type="domain" description="GP-PDE" evidence="1">
    <location>
        <begin position="19"/>
        <end position="260"/>
    </location>
</feature>
<dbReference type="Pfam" id="PF03009">
    <property type="entry name" value="GDPD"/>
    <property type="match status" value="1"/>
</dbReference>
<dbReference type="EMBL" id="JAGGJA010000008">
    <property type="protein sequence ID" value="MCW9707777.1"/>
    <property type="molecule type" value="Genomic_DNA"/>
</dbReference>
<protein>
    <recommendedName>
        <fullName evidence="1">GP-PDE domain-containing protein</fullName>
    </recommendedName>
</protein>
<keyword evidence="3" id="KW-1185">Reference proteome</keyword>
<evidence type="ECO:0000313" key="2">
    <source>
        <dbReference type="EMBL" id="MCW9707777.1"/>
    </source>
</evidence>
<dbReference type="SUPFAM" id="SSF51695">
    <property type="entry name" value="PLC-like phosphodiesterases"/>
    <property type="match status" value="1"/>
</dbReference>
<dbReference type="PANTHER" id="PTHR46211:SF14">
    <property type="entry name" value="GLYCEROPHOSPHODIESTER PHOSPHODIESTERASE"/>
    <property type="match status" value="1"/>
</dbReference>
<accession>A0ABT3PPJ0</accession>
<dbReference type="RefSeq" id="WP_265766567.1">
    <property type="nucleotide sequence ID" value="NZ_JAGGJA010000008.1"/>
</dbReference>
<evidence type="ECO:0000313" key="3">
    <source>
        <dbReference type="Proteomes" id="UP001207918"/>
    </source>
</evidence>